<protein>
    <submittedName>
        <fullName evidence="1">DUF4861 family protein</fullName>
    </submittedName>
</protein>
<dbReference type="Proteomes" id="UP001226574">
    <property type="component" value="Unassembled WGS sequence"/>
</dbReference>
<evidence type="ECO:0000313" key="2">
    <source>
        <dbReference type="Proteomes" id="UP001226574"/>
    </source>
</evidence>
<gene>
    <name evidence="1" type="ORF">RC083_21675</name>
</gene>
<keyword evidence="2" id="KW-1185">Reference proteome</keyword>
<comment type="caution">
    <text evidence="1">The sequence shown here is derived from an EMBL/GenBank/DDBJ whole genome shotgun (WGS) entry which is preliminary data.</text>
</comment>
<accession>A0ABU1BI63</accession>
<dbReference type="RefSeq" id="WP_138554281.1">
    <property type="nucleotide sequence ID" value="NZ_JAVIFY010000035.1"/>
</dbReference>
<dbReference type="EMBL" id="JAVIFY010000035">
    <property type="protein sequence ID" value="MDQ9094173.1"/>
    <property type="molecule type" value="Genomic_DNA"/>
</dbReference>
<dbReference type="PROSITE" id="PS51257">
    <property type="entry name" value="PROKAR_LIPOPROTEIN"/>
    <property type="match status" value="1"/>
</dbReference>
<name>A0ABU1BI63_PSEHA</name>
<proteinExistence type="predicted"/>
<reference evidence="1 2" key="1">
    <citation type="submission" date="2023-08" db="EMBL/GenBank/DDBJ databases">
        <title>Pseudoalteromonas haloplanktis LL1 genome.</title>
        <authorList>
            <person name="Wu S."/>
        </authorList>
    </citation>
    <scope>NUCLEOTIDE SEQUENCE [LARGE SCALE GENOMIC DNA]</scope>
    <source>
        <strain evidence="1 2">LL1</strain>
    </source>
</reference>
<sequence length="308" mass="34312">MKDQSILQFFMLLTSLWVSTLLVGCNSSNESAKAQAPGTANIYKKQKIKAYGRFVPQRNDDFAWENDKVAFRVYGPAAPIKGHGSGVDAWFKKVNYSIIDKWYENHLNGLSYHVDRGEGYDPYHTGTSRGVGSTAVWIQGQAYFAHSFKTYNIEVNNSNKVVFTLEYEWQTPLGLVHESKTVSLLIGSQLFSVNSVFSLDGVPTSLPIALGVTTHDEKATVSFNYETGRIAAWEMIDGIGVGTGALISPSKIKGIKHVPSTEKDKSHIWIFTHSEEDGSLHYSAGFAWAGAKEITSFDQWNKYLDNYK</sequence>
<dbReference type="InterPro" id="IPR032342">
    <property type="entry name" value="DUF4861"/>
</dbReference>
<organism evidence="1 2">
    <name type="scientific">Pseudoalteromonas haloplanktis</name>
    <name type="common">Alteromonas haloplanktis</name>
    <dbReference type="NCBI Taxonomy" id="228"/>
    <lineage>
        <taxon>Bacteria</taxon>
        <taxon>Pseudomonadati</taxon>
        <taxon>Pseudomonadota</taxon>
        <taxon>Gammaproteobacteria</taxon>
        <taxon>Alteromonadales</taxon>
        <taxon>Pseudoalteromonadaceae</taxon>
        <taxon>Pseudoalteromonas</taxon>
    </lineage>
</organism>
<dbReference type="Pfam" id="PF16153">
    <property type="entry name" value="DUF4861"/>
    <property type="match status" value="1"/>
</dbReference>
<evidence type="ECO:0000313" key="1">
    <source>
        <dbReference type="EMBL" id="MDQ9094173.1"/>
    </source>
</evidence>